<accession>A0ACB8DJT5</accession>
<dbReference type="Proteomes" id="UP000821865">
    <property type="component" value="Chromosome 11"/>
</dbReference>
<evidence type="ECO:0000313" key="1">
    <source>
        <dbReference type="EMBL" id="KAH7971130.1"/>
    </source>
</evidence>
<proteinExistence type="predicted"/>
<evidence type="ECO:0000313" key="2">
    <source>
        <dbReference type="Proteomes" id="UP000821865"/>
    </source>
</evidence>
<organism evidence="1 2">
    <name type="scientific">Dermacentor silvarum</name>
    <name type="common">Tick</name>
    <dbReference type="NCBI Taxonomy" id="543639"/>
    <lineage>
        <taxon>Eukaryota</taxon>
        <taxon>Metazoa</taxon>
        <taxon>Ecdysozoa</taxon>
        <taxon>Arthropoda</taxon>
        <taxon>Chelicerata</taxon>
        <taxon>Arachnida</taxon>
        <taxon>Acari</taxon>
        <taxon>Parasitiformes</taxon>
        <taxon>Ixodida</taxon>
        <taxon>Ixodoidea</taxon>
        <taxon>Ixodidae</taxon>
        <taxon>Rhipicephalinae</taxon>
        <taxon>Dermacentor</taxon>
    </lineage>
</organism>
<sequence length="1049" mass="115529">MASAPEPKKYLLKGFSDVLDGRFIRFVGQLPDGLPVCSLCSVVPFEYYSLSCKHVYCGPCFLESVKTVSTTLRCPMDGRLLRLRRAVLMATTDFDVLRRLVACCCNKDYGCSYTGALEDMQAHVRDCYVVTCSLCSRNLLRSHLVSHLEAAHSATTKSTSRNVKRREEAVLPSAEGSSGALVERGNGEAEPEGAVTGEKPSSTPSGTTITQLSHERVLELIEATATRTASMAARDVKQVNGTALRDIFAAVEMINYRLTQHERLTTVARAASVAFTGSSRAEDAAHASVVERPRKQEHIDEYAWTVSQYSKLRVGIHYVVSPQFVITPGYTVQLTICIDGITLVELSASVKVHRGDDSQPRAWPFRRTCLFTLFDKSGNGAHVTRLFTPKDLFNRAITASPSTEGEGWIVSGWVTVSKMTRSVDVEMSDVDVSGDSDEDGSQWETDVSIAGSDDTVSNLSGSVSDPSDEDRDLFIDFDEGTTNSSTGIHVQVDVGNMSDLEDFDDSDSSSVQVLSEAEQLDVSSVVEVWTDRGDELPDEDDRTPSPDARSEPDDSDTEIEENGAPQVDVPVAVPSSEQQQQQQQQQQQAVQPVPAHERSVSDEEGTTCTICFEAWTASGTHRLASLKCGHLYGLSCIERWVRGQRAKCPQCNAPARRVDIRPIFAQKLMALDTIQLDQVMSELNAEREKRKRSEIDAELMRQKYKLLLNDYEKVKSEYSNMKRMRLETSASSRIDCSAGSSSSQHSPGKFTLDRAIDLGNNTSCRNLAVSGVLNLLVVSQSKSGLFNGYGLRKVSLFDLKSSQYILIHKGEIKDIAFHQRDALVLSASNDKTVKLTAMISDSVVQTYHQPVEAWSCAWDKDDSNCFYAGLRNGSVLKYDIRVTSEAVCKLPSTNRYEPVVAMQHIPKGPSCAEDRCPSGLLVSQFQMCSFFEKQTDTEFKVHPLHMEDEGSRCAFNVVHVFNGGPTQVQLSRSCICLDPDDAANFWAVAGDESYKQVLVWDASSGKRIHQLPVTNPVLDVCPVTTPLGWGLAALAKNTLSLYSWKHGVN</sequence>
<gene>
    <name evidence="1" type="ORF">HPB49_019250</name>
</gene>
<protein>
    <submittedName>
        <fullName evidence="1">Uncharacterized protein</fullName>
    </submittedName>
</protein>
<name>A0ACB8DJT5_DERSI</name>
<comment type="caution">
    <text evidence="1">The sequence shown here is derived from an EMBL/GenBank/DDBJ whole genome shotgun (WGS) entry which is preliminary data.</text>
</comment>
<dbReference type="EMBL" id="CM023480">
    <property type="protein sequence ID" value="KAH7971130.1"/>
    <property type="molecule type" value="Genomic_DNA"/>
</dbReference>
<reference evidence="1" key="1">
    <citation type="submission" date="2020-05" db="EMBL/GenBank/DDBJ databases">
        <title>Large-scale comparative analyses of tick genomes elucidate their genetic diversity and vector capacities.</title>
        <authorList>
            <person name="Jia N."/>
            <person name="Wang J."/>
            <person name="Shi W."/>
            <person name="Du L."/>
            <person name="Sun Y."/>
            <person name="Zhan W."/>
            <person name="Jiang J."/>
            <person name="Wang Q."/>
            <person name="Zhang B."/>
            <person name="Ji P."/>
            <person name="Sakyi L.B."/>
            <person name="Cui X."/>
            <person name="Yuan T."/>
            <person name="Jiang B."/>
            <person name="Yang W."/>
            <person name="Lam T.T.-Y."/>
            <person name="Chang Q."/>
            <person name="Ding S."/>
            <person name="Wang X."/>
            <person name="Zhu J."/>
            <person name="Ruan X."/>
            <person name="Zhao L."/>
            <person name="Wei J."/>
            <person name="Que T."/>
            <person name="Du C."/>
            <person name="Cheng J."/>
            <person name="Dai P."/>
            <person name="Han X."/>
            <person name="Huang E."/>
            <person name="Gao Y."/>
            <person name="Liu J."/>
            <person name="Shao H."/>
            <person name="Ye R."/>
            <person name="Li L."/>
            <person name="Wei W."/>
            <person name="Wang X."/>
            <person name="Wang C."/>
            <person name="Yang T."/>
            <person name="Huo Q."/>
            <person name="Li W."/>
            <person name="Guo W."/>
            <person name="Chen H."/>
            <person name="Zhou L."/>
            <person name="Ni X."/>
            <person name="Tian J."/>
            <person name="Zhou Y."/>
            <person name="Sheng Y."/>
            <person name="Liu T."/>
            <person name="Pan Y."/>
            <person name="Xia L."/>
            <person name="Li J."/>
            <person name="Zhao F."/>
            <person name="Cao W."/>
        </authorList>
    </citation>
    <scope>NUCLEOTIDE SEQUENCE</scope>
    <source>
        <strain evidence="1">Dsil-2018</strain>
    </source>
</reference>
<keyword evidence="2" id="KW-1185">Reference proteome</keyword>